<dbReference type="AlphaFoldDB" id="A0A7G6U3C5"/>
<sequence>MVEIKKLEASSFTWLHITDLHAGMPSQDWLWPTLKTLLLDDIEKIHKVAGDLDLVIFSGDLTQRGTKSEFDQLDSILGELWSLFQKLGFLPKLFVLPGNHDVQRPPLSSTIRTLKRWWDEPEVQSEFFATKDNEYRNSIESAFREYSAWIDRNTGKNYGLLPTNSGLLPGDQSTVITKENLRIGLVGLNSTWLQLDNDNYESRLHVDTKQLLNVTQQDPDAWCSQNDLNLLVAHHPTSWLHEQSAAHWDNEINPPGRFSAHLFGHVHVPSALVSGQGGSPTRVSLQGISTFGLAKIGPTLDRSHGYSVAKFSQSHKPELKIWPRRLHKNIGAGNNIGPDTGFSLDADNSFTISVTSPRQPNILPANAGTLSEIPHTGTIREALQDAEYAIPVHIAHYRVRNLEQRALLNALERERASWLVAEWGMSEDGFVSSVKRQMGTHAAPVYRLDLGDFVDRKQSRKWSNSNSTARLNVSAN</sequence>
<dbReference type="Pfam" id="PF00149">
    <property type="entry name" value="Metallophos"/>
    <property type="match status" value="1"/>
</dbReference>
<accession>A0A7G6U3C5</accession>
<dbReference type="GO" id="GO:0016787">
    <property type="term" value="F:hydrolase activity"/>
    <property type="evidence" value="ECO:0007669"/>
    <property type="project" value="InterPro"/>
</dbReference>
<protein>
    <recommendedName>
        <fullName evidence="1">Calcineurin-like phosphoesterase domain-containing protein</fullName>
    </recommendedName>
</protein>
<evidence type="ECO:0000259" key="1">
    <source>
        <dbReference type="Pfam" id="PF00149"/>
    </source>
</evidence>
<dbReference type="RefSeq" id="WP_184512213.1">
    <property type="nucleotide sequence ID" value="NZ_CP050292.1"/>
</dbReference>
<evidence type="ECO:0000313" key="2">
    <source>
        <dbReference type="EMBL" id="QND73507.1"/>
    </source>
</evidence>
<evidence type="ECO:0000313" key="3">
    <source>
        <dbReference type="Proteomes" id="UP000515291"/>
    </source>
</evidence>
<name>A0A7G6U3C5_9BRAD</name>
<dbReference type="EMBL" id="CP050292">
    <property type="protein sequence ID" value="QND73507.1"/>
    <property type="molecule type" value="Genomic_DNA"/>
</dbReference>
<gene>
    <name evidence="2" type="ORF">HB776_21595</name>
</gene>
<feature type="domain" description="Calcineurin-like phosphoesterase" evidence="1">
    <location>
        <begin position="15"/>
        <end position="269"/>
    </location>
</feature>
<dbReference type="Proteomes" id="UP000515291">
    <property type="component" value="Chromosome"/>
</dbReference>
<dbReference type="PANTHER" id="PTHR31302">
    <property type="entry name" value="TRANSMEMBRANE PROTEIN WITH METALLOPHOSPHOESTERASE DOMAIN-RELATED"/>
    <property type="match status" value="1"/>
</dbReference>
<dbReference type="SUPFAM" id="SSF56300">
    <property type="entry name" value="Metallo-dependent phosphatases"/>
    <property type="match status" value="1"/>
</dbReference>
<dbReference type="PANTHER" id="PTHR31302:SF0">
    <property type="entry name" value="TRANSMEMBRANE PROTEIN WITH METALLOPHOSPHOESTERASE DOMAIN"/>
    <property type="match status" value="1"/>
</dbReference>
<dbReference type="KEGG" id="trb:HB776_21595"/>
<dbReference type="InterPro" id="IPR051158">
    <property type="entry name" value="Metallophosphoesterase_sf"/>
</dbReference>
<organism evidence="2 3">
    <name type="scientific">Tardiphaga robiniae</name>
    <dbReference type="NCBI Taxonomy" id="943830"/>
    <lineage>
        <taxon>Bacteria</taxon>
        <taxon>Pseudomonadati</taxon>
        <taxon>Pseudomonadota</taxon>
        <taxon>Alphaproteobacteria</taxon>
        <taxon>Hyphomicrobiales</taxon>
        <taxon>Nitrobacteraceae</taxon>
        <taxon>Tardiphaga</taxon>
    </lineage>
</organism>
<dbReference type="InterPro" id="IPR004843">
    <property type="entry name" value="Calcineurin-like_PHP"/>
</dbReference>
<reference evidence="3" key="1">
    <citation type="journal article" date="2020" name="Mol. Plant Microbe">
        <title>Rhizobial microsymbionts of the narrowly endemic Oxytropis species growing in Kamchatka are characterized by significant genetic diversity and possess a set of genes that are associated with T3SS and T6SS secretion systems and can affect the development of symbiosis.</title>
        <authorList>
            <person name="Safronova V."/>
            <person name="Guro P."/>
            <person name="Sazanova A."/>
            <person name="Kuznetsova I."/>
            <person name="Belimov A."/>
            <person name="Yakubov V."/>
            <person name="Chirak E."/>
            <person name="Afonin A."/>
            <person name="Gogolev Y."/>
            <person name="Andronov E."/>
            <person name="Tikhonovich I."/>
        </authorList>
    </citation>
    <scope>NUCLEOTIDE SEQUENCE [LARGE SCALE GENOMIC DNA]</scope>
    <source>
        <strain evidence="3">581</strain>
    </source>
</reference>
<dbReference type="InterPro" id="IPR029052">
    <property type="entry name" value="Metallo-depent_PP-like"/>
</dbReference>
<dbReference type="Gene3D" id="3.60.21.10">
    <property type="match status" value="1"/>
</dbReference>
<proteinExistence type="predicted"/>